<evidence type="ECO:0000313" key="2">
    <source>
        <dbReference type="EMBL" id="GAA4354858.1"/>
    </source>
</evidence>
<keyword evidence="3" id="KW-1185">Reference proteome</keyword>
<evidence type="ECO:0000313" key="3">
    <source>
        <dbReference type="Proteomes" id="UP001501011"/>
    </source>
</evidence>
<reference evidence="3" key="1">
    <citation type="journal article" date="2019" name="Int. J. Syst. Evol. Microbiol.">
        <title>The Global Catalogue of Microorganisms (GCM) 10K type strain sequencing project: providing services to taxonomists for standard genome sequencing and annotation.</title>
        <authorList>
            <consortium name="The Broad Institute Genomics Platform"/>
            <consortium name="The Broad Institute Genome Sequencing Center for Infectious Disease"/>
            <person name="Wu L."/>
            <person name="Ma J."/>
        </authorList>
    </citation>
    <scope>NUCLEOTIDE SEQUENCE [LARGE SCALE GENOMIC DNA]</scope>
    <source>
        <strain evidence="3">JCM 17728</strain>
    </source>
</reference>
<evidence type="ECO:0000256" key="1">
    <source>
        <dbReference type="SAM" id="SignalP"/>
    </source>
</evidence>
<name>A0ABP8IB50_9GAMM</name>
<proteinExistence type="predicted"/>
<dbReference type="EMBL" id="BAABFV010000001">
    <property type="protein sequence ID" value="GAA4354858.1"/>
    <property type="molecule type" value="Genomic_DNA"/>
</dbReference>
<gene>
    <name evidence="2" type="ORF">GCM10023151_01320</name>
</gene>
<sequence>MKVKSLIFYGLLMFASLLKATTDYRWVEIDDSEYTVISETETNKVYYYIGARSVVRFKTDGTIRAAQSSGSGFFHEASLFKVGENEYHYFKTTHQGAWLRLTVSNEDNFTLEKLSDKRQSVFSAFHPILLSDEPYIKHEFLHHNGLQKSIFLAADSSVEVTVPFTGYIKINHYMDLTGAIRNGKSRQDYLLNIKTNALLDDYYYTAEWDYRRHFQHKRFSQSHSTLLKVESGDILTLSASQSIFVNFDSLSTEDYLHTSNYMTSYIDDLLDEQERLQHLILSYNELSFRNELTGEIEAFTERYPLSSLSAIKDGTFYKTYSPLDSTNLSFKDAYSARQERVERGYDQKLNNPIIVEPENYHDFYTRKRFYELDNTITYENVDSKKSQLKLDLLTPESFETNAIIDIQAGRGKTLKLTFDPLFKKFSKAPLLINESDVDQDTTANFTSEYLTLPIGKTEAYSIKSNVENLFADLSVLESKKSLDTTEQLSRDSLSIDCFIATYNNNKLGVQSYQSNECQSAESYYQHLSRFYTAEDDFETKYYNPDYKANVSAREVLDKLKQLNEPSFSLQRDYLMYFVVNNAKEALSEDLLTTLYDSLIDDENYYNGLAVAQYLFIKKPKKSTLLELVKYYYLTHQFENALFFAGLNTLQIQHTNISQVTLNNYCEVYRDYLSTSECEAKYKVEELFKNTDGEITPPMYAHYYEYPYALGDTKVAHSIENDIYRQYYSLKANIATKIPVNNPGHYRIKIAQIYTEDSDVDARQTLKVHLGDTELDVPLSSFPSQNWTLGNSVYIGTHDFVYLQVSEDSLEIEFESSNDMVFVLERYLAPDSNSMLSSEPLALYTKLYQNWNKAIKGHIDSAKEIMSVVSQTQNRAIKRFESYLMDYYDWLEVPDLSTGDMLIIPTTDYLPKSKRGQSLLALSDTKIPRYYLSNQSRLAINLSRYDIGKTLRFSAYIPQLYKNMRQDIAILYQTGNGKVREVALNPKQNKANFTITSHSAELKLWLKPSVDVSDVFLQIENLDNRTEQRFYQSNDVIDYIRNYPGNIYKLVEYSDGTTLVKYGLNRSQLNLNSSRYYKLYELTYTGHIDNRYTGKYGDYLYDPNKQLFSDETKLVDMVAELPLTVDRSAGLYYQDLSLETGTQGTLDQESSFSDLESFQAVKYRLRHREDDNQYQGLNLGLYHSSDYQALNSKLLYDDHSREDYFYKLFSLSGWYYNSDFGGSFIFSGEATLGKNYDYNDWAAFNSELSLVYRKNFNQINDPRNDYPTFVWSDYKQNHDKQISFSSELVLKPYVDFHTFAGVGVKSNADLFSVDQFSTQLGLRGKINAFYYSTRIRNKLYFSDDFRAEQFSSSQLQVNLDWNIYQTQENMLTLYADYVRDIEDKSDYFYLGIRYSDHQGNYLNALRPSEKVFSGISTYDFLQRN</sequence>
<accession>A0ABP8IB50</accession>
<feature type="chain" id="PRO_5045392805" evidence="1">
    <location>
        <begin position="21"/>
        <end position="1423"/>
    </location>
</feature>
<dbReference type="Proteomes" id="UP001501011">
    <property type="component" value="Unassembled WGS sequence"/>
</dbReference>
<organism evidence="2 3">
    <name type="scientific">Kangiella marina</name>
    <dbReference type="NCBI Taxonomy" id="1079178"/>
    <lineage>
        <taxon>Bacteria</taxon>
        <taxon>Pseudomonadati</taxon>
        <taxon>Pseudomonadota</taxon>
        <taxon>Gammaproteobacteria</taxon>
        <taxon>Kangiellales</taxon>
        <taxon>Kangiellaceae</taxon>
        <taxon>Kangiella</taxon>
    </lineage>
</organism>
<feature type="signal peptide" evidence="1">
    <location>
        <begin position="1"/>
        <end position="20"/>
    </location>
</feature>
<comment type="caution">
    <text evidence="2">The sequence shown here is derived from an EMBL/GenBank/DDBJ whole genome shotgun (WGS) entry which is preliminary data.</text>
</comment>
<protein>
    <submittedName>
        <fullName evidence="2">Uncharacterized protein</fullName>
    </submittedName>
</protein>
<keyword evidence="1" id="KW-0732">Signal</keyword>